<comment type="similarity">
    <text evidence="2">Belongs to the mitochondrion-specific ribosomal protein mS39 family.</text>
</comment>
<dbReference type="Proteomes" id="UP001627154">
    <property type="component" value="Unassembled WGS sequence"/>
</dbReference>
<comment type="subcellular location">
    <subcellularLocation>
        <location evidence="1">Mitochondrion</location>
    </subcellularLocation>
</comment>
<keyword evidence="4" id="KW-0677">Repeat</keyword>
<evidence type="ECO:0000256" key="12">
    <source>
        <dbReference type="SAM" id="MobiDB-lite"/>
    </source>
</evidence>
<evidence type="ECO:0000256" key="3">
    <source>
        <dbReference type="ARBA" id="ARBA00022730"/>
    </source>
</evidence>
<dbReference type="GO" id="GO:0019843">
    <property type="term" value="F:rRNA binding"/>
    <property type="evidence" value="ECO:0007669"/>
    <property type="project" value="UniProtKB-KW"/>
</dbReference>
<dbReference type="Gene3D" id="1.25.40.10">
    <property type="entry name" value="Tetratricopeptide repeat domain"/>
    <property type="match status" value="1"/>
</dbReference>
<dbReference type="PANTHER" id="PTHR16276:SF1">
    <property type="entry name" value="SMALL RIBOSOMAL SUBUNIT PROTEIN MS39"/>
    <property type="match status" value="1"/>
</dbReference>
<evidence type="ECO:0000256" key="7">
    <source>
        <dbReference type="ARBA" id="ARBA00022946"/>
    </source>
</evidence>
<dbReference type="PANTHER" id="PTHR16276">
    <property type="entry name" value="PENTATRICOPEPTIDE REPEAT DOMAIN-CONTAINING PROTEIN 3"/>
    <property type="match status" value="1"/>
</dbReference>
<comment type="caution">
    <text evidence="13">The sequence shown here is derived from an EMBL/GenBank/DDBJ whole genome shotgun (WGS) entry which is preliminary data.</text>
</comment>
<accession>A0ABD2W2L0</accession>
<dbReference type="InterPro" id="IPR055063">
    <property type="entry name" value="Rib_mS39_PPR"/>
</dbReference>
<evidence type="ECO:0000256" key="6">
    <source>
        <dbReference type="ARBA" id="ARBA00022884"/>
    </source>
</evidence>
<evidence type="ECO:0000256" key="11">
    <source>
        <dbReference type="ARBA" id="ARBA00035134"/>
    </source>
</evidence>
<keyword evidence="9" id="KW-0496">Mitochondrion</keyword>
<evidence type="ECO:0000256" key="10">
    <source>
        <dbReference type="ARBA" id="ARBA00023274"/>
    </source>
</evidence>
<dbReference type="GO" id="GO:0006417">
    <property type="term" value="P:regulation of translation"/>
    <property type="evidence" value="ECO:0007669"/>
    <property type="project" value="UniProtKB-KW"/>
</dbReference>
<keyword evidence="6" id="KW-0694">RNA-binding</keyword>
<dbReference type="EMBL" id="JBJJXI010000145">
    <property type="protein sequence ID" value="KAL3386745.1"/>
    <property type="molecule type" value="Genomic_DNA"/>
</dbReference>
<name>A0ABD2W2L0_9HYME</name>
<dbReference type="InterPro" id="IPR002885">
    <property type="entry name" value="PPR_rpt"/>
</dbReference>
<protein>
    <recommendedName>
        <fullName evidence="11">Small ribosomal subunit protein mS39</fullName>
    </recommendedName>
</protein>
<reference evidence="13 14" key="1">
    <citation type="journal article" date="2024" name="bioRxiv">
        <title>A reference genome for Trichogramma kaykai: A tiny desert-dwelling parasitoid wasp with competing sex-ratio distorters.</title>
        <authorList>
            <person name="Culotta J."/>
            <person name="Lindsey A.R."/>
        </authorList>
    </citation>
    <scope>NUCLEOTIDE SEQUENCE [LARGE SCALE GENOMIC DNA]</scope>
    <source>
        <strain evidence="13 14">KSX58</strain>
    </source>
</reference>
<dbReference type="InterPro" id="IPR011990">
    <property type="entry name" value="TPR-like_helical_dom_sf"/>
</dbReference>
<evidence type="ECO:0000256" key="4">
    <source>
        <dbReference type="ARBA" id="ARBA00022737"/>
    </source>
</evidence>
<evidence type="ECO:0000256" key="9">
    <source>
        <dbReference type="ARBA" id="ARBA00023128"/>
    </source>
</evidence>
<keyword evidence="5" id="KW-0810">Translation regulation</keyword>
<keyword evidence="7" id="KW-0809">Transit peptide</keyword>
<dbReference type="Pfam" id="PF13812">
    <property type="entry name" value="PPR_3"/>
    <property type="match status" value="1"/>
</dbReference>
<dbReference type="Pfam" id="PF22330">
    <property type="entry name" value="Rib_mS39_PPR"/>
    <property type="match status" value="1"/>
</dbReference>
<sequence>MNSLISKLFDRKVAGNALLQIQALASVSARTSSSNPIKIPNRIERGPTDILEALETTIHRDPTAADYKYIDDPFLIPNSLSKKRTYSLSRESGKKAAMWILQQHPDLLTSELSEPLIEAFLPPKKYESKDQVTEEILLKFISKGQVTEAIHIYNLLDKNVSKSAKQCMLEMLCFYNSHGDQIPEEFTEERSYQQEKEISKNIWMETAEIEAIFGELRNDPETAPQAYSALISGTAKYLKVDRAWKLYEECLQKNIPISVSAYNMLMQIVPLLKDNNEERKALLLTLLQDMVKQPLRPNVGTLNSMLKSISTLQTQGLSKTLSLDILTEFKNFGITPSLGTYYYLLLIFCRQNGPTSHILLEILDELEAKPEFEMQDPADRAFFGQAMEVAAHHIQNMEAGHRLHKLLLTKDNYKFIGGRLKESVYYRNYLQLILMSETLEVFMNMYDTLVPNVYIPEPAVMRNIVEMLELNEKSLAIHHLPKLMSQMVQFDMLDRHQIMKLTFRLMVKHCSPKEKDSPLHKQYAEMAWTVWTHIQESNQRRVQRYMWPADVFGNMSVLLVRGNEFEKMLDILNFLVKSPDSTMGNISFLDLQELFKAAIDRGHTESAMLAIEYASESGFSEVTEMSKTMVEMLPLSESQERKLDELVSGSMSQSRSNEKLRTAIKNPAEDV</sequence>
<evidence type="ECO:0000313" key="13">
    <source>
        <dbReference type="EMBL" id="KAL3386745.1"/>
    </source>
</evidence>
<keyword evidence="10" id="KW-0687">Ribonucleoprotein</keyword>
<dbReference type="GO" id="GO:0005840">
    <property type="term" value="C:ribosome"/>
    <property type="evidence" value="ECO:0007669"/>
    <property type="project" value="UniProtKB-KW"/>
</dbReference>
<dbReference type="GO" id="GO:1990904">
    <property type="term" value="C:ribonucleoprotein complex"/>
    <property type="evidence" value="ECO:0007669"/>
    <property type="project" value="UniProtKB-KW"/>
</dbReference>
<evidence type="ECO:0000256" key="1">
    <source>
        <dbReference type="ARBA" id="ARBA00004173"/>
    </source>
</evidence>
<feature type="region of interest" description="Disordered" evidence="12">
    <location>
        <begin position="643"/>
        <end position="671"/>
    </location>
</feature>
<keyword evidence="8" id="KW-0689">Ribosomal protein</keyword>
<dbReference type="InterPro" id="IPR037387">
    <property type="entry name" value="PTCD3"/>
</dbReference>
<organism evidence="13 14">
    <name type="scientific">Trichogramma kaykai</name>
    <dbReference type="NCBI Taxonomy" id="54128"/>
    <lineage>
        <taxon>Eukaryota</taxon>
        <taxon>Metazoa</taxon>
        <taxon>Ecdysozoa</taxon>
        <taxon>Arthropoda</taxon>
        <taxon>Hexapoda</taxon>
        <taxon>Insecta</taxon>
        <taxon>Pterygota</taxon>
        <taxon>Neoptera</taxon>
        <taxon>Endopterygota</taxon>
        <taxon>Hymenoptera</taxon>
        <taxon>Apocrita</taxon>
        <taxon>Proctotrupomorpha</taxon>
        <taxon>Chalcidoidea</taxon>
        <taxon>Trichogrammatidae</taxon>
        <taxon>Trichogramma</taxon>
    </lineage>
</organism>
<evidence type="ECO:0000256" key="8">
    <source>
        <dbReference type="ARBA" id="ARBA00022980"/>
    </source>
</evidence>
<keyword evidence="14" id="KW-1185">Reference proteome</keyword>
<evidence type="ECO:0000256" key="2">
    <source>
        <dbReference type="ARBA" id="ARBA00008551"/>
    </source>
</evidence>
<dbReference type="AlphaFoldDB" id="A0ABD2W2L0"/>
<evidence type="ECO:0000256" key="5">
    <source>
        <dbReference type="ARBA" id="ARBA00022845"/>
    </source>
</evidence>
<dbReference type="GO" id="GO:0005739">
    <property type="term" value="C:mitochondrion"/>
    <property type="evidence" value="ECO:0007669"/>
    <property type="project" value="UniProtKB-SubCell"/>
</dbReference>
<evidence type="ECO:0000313" key="14">
    <source>
        <dbReference type="Proteomes" id="UP001627154"/>
    </source>
</evidence>
<keyword evidence="3" id="KW-0699">rRNA-binding</keyword>
<gene>
    <name evidence="13" type="ORF">TKK_017931</name>
</gene>
<proteinExistence type="inferred from homology"/>